<dbReference type="SUPFAM" id="SSF51126">
    <property type="entry name" value="Pectin lyase-like"/>
    <property type="match status" value="3"/>
</dbReference>
<evidence type="ECO:0000256" key="1">
    <source>
        <dbReference type="SAM" id="SignalP"/>
    </source>
</evidence>
<dbReference type="Gene3D" id="2.160.20.10">
    <property type="entry name" value="Single-stranded right-handed beta-helix, Pectin lyase-like"/>
    <property type="match status" value="2"/>
</dbReference>
<proteinExistence type="predicted"/>
<dbReference type="InterPro" id="IPR008638">
    <property type="entry name" value="FhaB/CdiA-like_TPS"/>
</dbReference>
<dbReference type="NCBIfam" id="TIGR01901">
    <property type="entry name" value="adhes_NPXG"/>
    <property type="match status" value="1"/>
</dbReference>
<reference evidence="3 4" key="1">
    <citation type="submission" date="2024-09" db="EMBL/GenBank/DDBJ databases">
        <title>Floridaenema gen nov. (Aerosakkonemataceae, Aerosakkonematales ord. nov., Cyanobacteria) from benthic tropical and subtropical fresh waters, with the description of four new species.</title>
        <authorList>
            <person name="Moretto J.A."/>
            <person name="Berthold D.E."/>
            <person name="Lefler F.W."/>
            <person name="Huang I.-S."/>
            <person name="Laughinghouse H. IV."/>
        </authorList>
    </citation>
    <scope>NUCLEOTIDE SEQUENCE [LARGE SCALE GENOMIC DNA]</scope>
    <source>
        <strain evidence="3 4">BLCC-F46</strain>
    </source>
</reference>
<name>A0ABV4X517_9CYAN</name>
<dbReference type="RefSeq" id="WP_413270932.1">
    <property type="nucleotide sequence ID" value="NZ_JBHFNQ010000103.1"/>
</dbReference>
<accession>A0ABV4X517</accession>
<comment type="caution">
    <text evidence="3">The sequence shown here is derived from an EMBL/GenBank/DDBJ whole genome shotgun (WGS) entry which is preliminary data.</text>
</comment>
<dbReference type="Pfam" id="PF05860">
    <property type="entry name" value="TPS"/>
    <property type="match status" value="1"/>
</dbReference>
<feature type="chain" id="PRO_5047380200" evidence="1">
    <location>
        <begin position="25"/>
        <end position="838"/>
    </location>
</feature>
<dbReference type="InterPro" id="IPR011050">
    <property type="entry name" value="Pectin_lyase_fold/virulence"/>
</dbReference>
<organism evidence="3 4">
    <name type="scientific">Floridaenema aerugineum BLCC-F46</name>
    <dbReference type="NCBI Taxonomy" id="3153654"/>
    <lineage>
        <taxon>Bacteria</taxon>
        <taxon>Bacillati</taxon>
        <taxon>Cyanobacteriota</taxon>
        <taxon>Cyanophyceae</taxon>
        <taxon>Oscillatoriophycideae</taxon>
        <taxon>Aerosakkonematales</taxon>
        <taxon>Aerosakkonemataceae</taxon>
        <taxon>Floridanema</taxon>
        <taxon>Floridanema aerugineum</taxon>
    </lineage>
</organism>
<evidence type="ECO:0000259" key="2">
    <source>
        <dbReference type="SMART" id="SM00912"/>
    </source>
</evidence>
<feature type="domain" description="Filamentous haemagglutinin FhaB/tRNA nuclease CdiA-like TPS" evidence="2">
    <location>
        <begin position="29"/>
        <end position="140"/>
    </location>
</feature>
<evidence type="ECO:0000313" key="3">
    <source>
        <dbReference type="EMBL" id="MFB2877840.1"/>
    </source>
</evidence>
<keyword evidence="1" id="KW-0732">Signal</keyword>
<dbReference type="Proteomes" id="UP001576774">
    <property type="component" value="Unassembled WGS sequence"/>
</dbReference>
<sequence>MNNNLKHLGIISLLLLSTHNPLSAQVIPDATLPNNTVVIPNGNTIRIEGGTTSGSNLFHSFQEFSLPTGGEAFFNNSVDIQNIFSRVTGKNISNIDGLIRANGRANLFLINPNGIIFGPNAQLNIGGSFIASTANSIKFNDGNIFSAVDPNAKPLLTVNVPIGLQFGPNIPGQIAVQGSNLAVQTGQTLALVGGDITISGSTNPLATGLTAGGIPIVLNQGNFVPTTPGGRIELGSVTQGDVSFTTSDKGLAFNYLNAQNFGDIQLLGNARVDTSGTGGGEIQIQARNLRLGEGSRLSSFTLGDLPGGTIAVNTSESVEIVGTGGYEQNVFKFSTGTVANSDLINGFFTLTFASGKAGDIIINTPNFLARNGAYVAASTFGGEGGNITINTSDLLQLSAAFIATGAGVNAVGNSGEITINTRRFIAQDNGLITTSSFGVGKGGNLTLNAADSLAISSGNPIPISPTAYAFGGIFTSGLGLGDAGELRINTRQLTLLSGAALAASSFGQGQGGDIIIKASEFVKLQGNSPDGQRLSAITSVTEPGSLGRGGNLTIQTDRLILRDGGRVSIRSRGTGNAGNLIVEANSVLMNNNSGLEGTSVSGEGGNFTVRSRILQMRNNSFISATAGTEGGPGNGGNININTNTLVALGNSDITANSVASQGGKVTINAQGIFGIQYRLATTPNSDITATGGTPDLSGTVQINSPEVDTSTGLVQLPENFTDLSNQIVAGCASSRNNSFVITGRGGLPEDPHQTLRSATVWRDLRAFAQDMGTGDGEMGRWGDGENHSITGSIPLPPHPPTSIIEATGWVKNADGKVELITQSTTENISYKLPQCSGF</sequence>
<protein>
    <submittedName>
        <fullName evidence="3">Filamentous hemagglutinin N-terminal domain-containing protein</fullName>
    </submittedName>
</protein>
<dbReference type="EMBL" id="JBHFNQ010000103">
    <property type="protein sequence ID" value="MFB2877840.1"/>
    <property type="molecule type" value="Genomic_DNA"/>
</dbReference>
<dbReference type="SMART" id="SM00912">
    <property type="entry name" value="Haemagg_act"/>
    <property type="match status" value="1"/>
</dbReference>
<evidence type="ECO:0000313" key="4">
    <source>
        <dbReference type="Proteomes" id="UP001576774"/>
    </source>
</evidence>
<keyword evidence="4" id="KW-1185">Reference proteome</keyword>
<gene>
    <name evidence="3" type="ORF">ACE1CC_13375</name>
</gene>
<feature type="signal peptide" evidence="1">
    <location>
        <begin position="1"/>
        <end position="24"/>
    </location>
</feature>
<dbReference type="InterPro" id="IPR012334">
    <property type="entry name" value="Pectin_lyas_fold"/>
</dbReference>